<dbReference type="PANTHER" id="PTHR43222:SF2">
    <property type="entry name" value="NUDIX HYDROLASE 23, CHLOROPLASTIC"/>
    <property type="match status" value="1"/>
</dbReference>
<accession>A0A3D8GRR1</accession>
<keyword evidence="4" id="KW-1185">Reference proteome</keyword>
<dbReference type="PROSITE" id="PS00893">
    <property type="entry name" value="NUDIX_BOX"/>
    <property type="match status" value="1"/>
</dbReference>
<dbReference type="PROSITE" id="PS51462">
    <property type="entry name" value="NUDIX"/>
    <property type="match status" value="1"/>
</dbReference>
<evidence type="ECO:0000313" key="3">
    <source>
        <dbReference type="EMBL" id="RDU36982.1"/>
    </source>
</evidence>
<evidence type="ECO:0000259" key="2">
    <source>
        <dbReference type="PROSITE" id="PS51462"/>
    </source>
</evidence>
<dbReference type="AlphaFoldDB" id="A0A3D8GRR1"/>
<dbReference type="Gene3D" id="3.90.79.10">
    <property type="entry name" value="Nucleoside Triphosphate Pyrophosphohydrolase"/>
    <property type="match status" value="1"/>
</dbReference>
<gene>
    <name evidence="3" type="ORF">DRW41_09805</name>
</gene>
<dbReference type="CDD" id="cd04678">
    <property type="entry name" value="NUDIX_MTH2_Nudt15"/>
    <property type="match status" value="1"/>
</dbReference>
<comment type="caution">
    <text evidence="3">The sequence shown here is derived from an EMBL/GenBank/DDBJ whole genome shotgun (WGS) entry which is preliminary data.</text>
</comment>
<dbReference type="EMBL" id="QNQT01000003">
    <property type="protein sequence ID" value="RDU36982.1"/>
    <property type="molecule type" value="Genomic_DNA"/>
</dbReference>
<keyword evidence="1 3" id="KW-0378">Hydrolase</keyword>
<sequence>MYEFLRGDYLDIKQVFSYYPHLEIHSEITKFKFCPCCGTKYNTKNSLKCIECGYVFYRNPSPAVVVFIEKDNKVLLGQRSGRYGYNKWGLPGGFIEINEDFLTAAHREVKEETNLNIEISSILNVVTNFISPSLHTIVIVILAKVTSGDMKPNDDLKDLKWYCLDGEMPDMAFESEKYIIDHIENLKKSTIPIDNDYNKI</sequence>
<dbReference type="SUPFAM" id="SSF55811">
    <property type="entry name" value="Nudix"/>
    <property type="match status" value="1"/>
</dbReference>
<name>A0A3D8GRR1_9BACI</name>
<dbReference type="Pfam" id="PF00293">
    <property type="entry name" value="NUDIX"/>
    <property type="match status" value="1"/>
</dbReference>
<organism evidence="3 4">
    <name type="scientific">Neobacillus piezotolerans</name>
    <dbReference type="NCBI Taxonomy" id="2259171"/>
    <lineage>
        <taxon>Bacteria</taxon>
        <taxon>Bacillati</taxon>
        <taxon>Bacillota</taxon>
        <taxon>Bacilli</taxon>
        <taxon>Bacillales</taxon>
        <taxon>Bacillaceae</taxon>
        <taxon>Neobacillus</taxon>
    </lineage>
</organism>
<dbReference type="InterPro" id="IPR020084">
    <property type="entry name" value="NUDIX_hydrolase_CS"/>
</dbReference>
<protein>
    <submittedName>
        <fullName evidence="3">NUDIX hydrolase</fullName>
    </submittedName>
</protein>
<dbReference type="InterPro" id="IPR000086">
    <property type="entry name" value="NUDIX_hydrolase_dom"/>
</dbReference>
<evidence type="ECO:0000313" key="4">
    <source>
        <dbReference type="Proteomes" id="UP000257144"/>
    </source>
</evidence>
<dbReference type="GO" id="GO:0016787">
    <property type="term" value="F:hydrolase activity"/>
    <property type="evidence" value="ECO:0007669"/>
    <property type="project" value="UniProtKB-KW"/>
</dbReference>
<dbReference type="OrthoDB" id="9800077at2"/>
<feature type="domain" description="Nudix hydrolase" evidence="2">
    <location>
        <begin position="57"/>
        <end position="184"/>
    </location>
</feature>
<dbReference type="PANTHER" id="PTHR43222">
    <property type="entry name" value="NUDIX HYDROLASE 23"/>
    <property type="match status" value="1"/>
</dbReference>
<dbReference type="InterPro" id="IPR015797">
    <property type="entry name" value="NUDIX_hydrolase-like_dom_sf"/>
</dbReference>
<reference evidence="3 4" key="1">
    <citation type="submission" date="2018-07" db="EMBL/GenBank/DDBJ databases">
        <title>Bacillus sp. YLB-04 draft genome sequence.</title>
        <authorList>
            <person name="Yu L."/>
            <person name="Tang X."/>
        </authorList>
    </citation>
    <scope>NUCLEOTIDE SEQUENCE [LARGE SCALE GENOMIC DNA]</scope>
    <source>
        <strain evidence="3 4">YLB-04</strain>
    </source>
</reference>
<proteinExistence type="predicted"/>
<dbReference type="Proteomes" id="UP000257144">
    <property type="component" value="Unassembled WGS sequence"/>
</dbReference>
<evidence type="ECO:0000256" key="1">
    <source>
        <dbReference type="ARBA" id="ARBA00022801"/>
    </source>
</evidence>